<dbReference type="Proteomes" id="UP000315235">
    <property type="component" value="Unassembled WGS sequence"/>
</dbReference>
<organism evidence="2 3">
    <name type="scientific">Pseudomonas mangiferae</name>
    <dbReference type="NCBI Taxonomy" id="2593654"/>
    <lineage>
        <taxon>Bacteria</taxon>
        <taxon>Pseudomonadati</taxon>
        <taxon>Pseudomonadota</taxon>
        <taxon>Gammaproteobacteria</taxon>
        <taxon>Pseudomonadales</taxon>
        <taxon>Pseudomonadaceae</taxon>
        <taxon>Pseudomonas</taxon>
    </lineage>
</organism>
<protein>
    <submittedName>
        <fullName evidence="2">Fimbrial biogenesis outer membrane usher protein</fullName>
    </submittedName>
</protein>
<sequence length="764" mass="82913">MLSGSLVLGALAAEPDDAPLELFLELVVNQLPTGRVAAVTARAGRYFVGRDDLQAVGIPLGGTGDQDPLALDVIPGLQVRYEASTQRLDLQLASGRLPPQELSNRRLHEYLPARSSVGALFNYDLYYTRAQQGPESASAYLEQRVFNAAGVFSTNGTYRQHFSGDTYGDGFIRYDTQWRTDDQDGLVSYTVGDLVTGALTWNTSVRMGGVQIARDFGLRPDLITYPLPRFTGEAAVPSTLDLFINNAQISSDDLRPGPFTLNNVPFISGAGTATLVTTDALGRRVSTNVPFYVTDRLLQEGLFDYSLSVGKLRRGYGVDNFDYGDAASSGTLRYGLSDALTLEGHLEVGPSLTLAGVGTTFALGRWGVLGTSISQGDAPGRGGHQVSLGYSYYSSRFGVALQHIERSAGYTDLSVLDALDSREDDSYLPTGSDQLTFSYSPGELGEVNLGTVGLGYFETRTHQGPRTRLVNLSWSKNLFSQVSLYLSVNRVLGDQGYAAQAQVVVPFDLYSTVNVGVERTPRGRLSERVSYSRSVPSEGGLGWNLGYTSSGYRQADLTWRSRHLQLQGGVYSDEGRATHWGEASGSLVWMDGSLFASNRIDDAFVLVDTAGFGNVPVRFEHQALGSTDADGHLLVPWVPSYYRGQYEVDLIDLPDNVRSDELAQFIAVRQGSGALLKFPLQAITAASIVLVDSRNQPLPRGTRVVERGSQQSAFVGWDGLVYFERLQARNQLEAELPGGRHCAAAFDLDTRSDQIALVGPLVCR</sequence>
<dbReference type="InterPro" id="IPR000015">
    <property type="entry name" value="Fimb_usher"/>
</dbReference>
<evidence type="ECO:0000313" key="2">
    <source>
        <dbReference type="EMBL" id="TRX74294.1"/>
    </source>
</evidence>
<evidence type="ECO:0000313" key="3">
    <source>
        <dbReference type="Proteomes" id="UP000315235"/>
    </source>
</evidence>
<dbReference type="InterPro" id="IPR042186">
    <property type="entry name" value="FimD_plug_dom"/>
</dbReference>
<dbReference type="Pfam" id="PF13953">
    <property type="entry name" value="PapC_C"/>
    <property type="match status" value="1"/>
</dbReference>
<dbReference type="Gene3D" id="2.60.40.2610">
    <property type="entry name" value="Outer membrane usher protein FimD, plug domain"/>
    <property type="match status" value="1"/>
</dbReference>
<dbReference type="Pfam" id="PF00577">
    <property type="entry name" value="Usher"/>
    <property type="match status" value="1"/>
</dbReference>
<proteinExistence type="predicted"/>
<dbReference type="OrthoDB" id="8587at2"/>
<comment type="caution">
    <text evidence="2">The sequence shown here is derived from an EMBL/GenBank/DDBJ whole genome shotgun (WGS) entry which is preliminary data.</text>
</comment>
<evidence type="ECO:0000259" key="1">
    <source>
        <dbReference type="Pfam" id="PF13953"/>
    </source>
</evidence>
<dbReference type="GO" id="GO:0009279">
    <property type="term" value="C:cell outer membrane"/>
    <property type="evidence" value="ECO:0007669"/>
    <property type="project" value="TreeGrafter"/>
</dbReference>
<feature type="domain" description="PapC-like C-terminal" evidence="1">
    <location>
        <begin position="688"/>
        <end position="749"/>
    </location>
</feature>
<dbReference type="GO" id="GO:0015473">
    <property type="term" value="F:fimbrial usher porin activity"/>
    <property type="evidence" value="ECO:0007669"/>
    <property type="project" value="InterPro"/>
</dbReference>
<dbReference type="PANTHER" id="PTHR30451:SF5">
    <property type="entry name" value="SLR0019 PROTEIN"/>
    <property type="match status" value="1"/>
</dbReference>
<dbReference type="GO" id="GO:0009297">
    <property type="term" value="P:pilus assembly"/>
    <property type="evidence" value="ECO:0007669"/>
    <property type="project" value="InterPro"/>
</dbReference>
<dbReference type="Gene3D" id="2.60.40.2070">
    <property type="match status" value="1"/>
</dbReference>
<dbReference type="AlphaFoldDB" id="A0A553GXR0"/>
<reference evidence="2 3" key="1">
    <citation type="submission" date="2019-07" db="EMBL/GenBank/DDBJ databases">
        <title>Pseudomonas mangiferae sp. nov., isolated from bark of mango tree in Thailand.</title>
        <authorList>
            <person name="Srisuk N."/>
            <person name="Anurat P."/>
        </authorList>
    </citation>
    <scope>NUCLEOTIDE SEQUENCE [LARGE SCALE GENOMIC DNA]</scope>
    <source>
        <strain evidence="2 3">DMKU_BBB3-04</strain>
    </source>
</reference>
<name>A0A553GXR0_9PSED</name>
<dbReference type="PANTHER" id="PTHR30451">
    <property type="entry name" value="OUTER MEMBRANE USHER PROTEIN"/>
    <property type="match status" value="1"/>
</dbReference>
<keyword evidence="3" id="KW-1185">Reference proteome</keyword>
<dbReference type="EMBL" id="VJOY01000009">
    <property type="protein sequence ID" value="TRX74294.1"/>
    <property type="molecule type" value="Genomic_DNA"/>
</dbReference>
<dbReference type="InterPro" id="IPR043142">
    <property type="entry name" value="PapC-like_C_sf"/>
</dbReference>
<dbReference type="Gene3D" id="2.60.40.3110">
    <property type="match status" value="1"/>
</dbReference>
<gene>
    <name evidence="2" type="ORF">FM069_13960</name>
</gene>
<accession>A0A553GXR0</accession>
<dbReference type="InterPro" id="IPR025949">
    <property type="entry name" value="PapC-like_C"/>
</dbReference>